<reference evidence="3" key="3">
    <citation type="submission" date="2025-09" db="UniProtKB">
        <authorList>
            <consortium name="Ensembl"/>
        </authorList>
    </citation>
    <scope>IDENTIFICATION</scope>
</reference>
<dbReference type="EMBL" id="AYCK01002866">
    <property type="status" value="NOT_ANNOTATED_CDS"/>
    <property type="molecule type" value="Genomic_DNA"/>
</dbReference>
<dbReference type="EMBL" id="AYCK01002871">
    <property type="status" value="NOT_ANNOTATED_CDS"/>
    <property type="molecule type" value="Genomic_DNA"/>
</dbReference>
<dbReference type="PANTHER" id="PTHR46484:SF8">
    <property type="entry name" value="B-CELL RECEPTOR CD22-LIKE-RELATED"/>
    <property type="match status" value="1"/>
</dbReference>
<dbReference type="PROSITE" id="PS50835">
    <property type="entry name" value="IG_LIKE"/>
    <property type="match status" value="2"/>
</dbReference>
<dbReference type="EMBL" id="AYCK01002868">
    <property type="status" value="NOT_ANNOTATED_CDS"/>
    <property type="molecule type" value="Genomic_DNA"/>
</dbReference>
<evidence type="ECO:0000259" key="2">
    <source>
        <dbReference type="PROSITE" id="PS50835"/>
    </source>
</evidence>
<evidence type="ECO:0000256" key="1">
    <source>
        <dbReference type="SAM" id="Phobius"/>
    </source>
</evidence>
<dbReference type="InterPro" id="IPR003599">
    <property type="entry name" value="Ig_sub"/>
</dbReference>
<dbReference type="EMBL" id="AYCK01002864">
    <property type="status" value="NOT_ANNOTATED_CDS"/>
    <property type="molecule type" value="Genomic_DNA"/>
</dbReference>
<evidence type="ECO:0000313" key="4">
    <source>
        <dbReference type="Proteomes" id="UP000028760"/>
    </source>
</evidence>
<dbReference type="EMBL" id="AYCK01002865">
    <property type="status" value="NOT_ANNOTATED_CDS"/>
    <property type="molecule type" value="Genomic_DNA"/>
</dbReference>
<keyword evidence="1" id="KW-0812">Transmembrane</keyword>
<name>A0A096MB56_POEFO</name>
<keyword evidence="1" id="KW-0472">Membrane</keyword>
<dbReference type="GeneTree" id="ENSGT01150000286924"/>
<dbReference type="SMART" id="SM00409">
    <property type="entry name" value="IG"/>
    <property type="match status" value="3"/>
</dbReference>
<dbReference type="Proteomes" id="UP000028760">
    <property type="component" value="Unassembled WGS sequence"/>
</dbReference>
<keyword evidence="4" id="KW-1185">Reference proteome</keyword>
<feature type="domain" description="Ig-like" evidence="2">
    <location>
        <begin position="147"/>
        <end position="239"/>
    </location>
</feature>
<protein>
    <recommendedName>
        <fullName evidence="2">Ig-like domain-containing protein</fullName>
    </recommendedName>
</protein>
<dbReference type="InterPro" id="IPR007110">
    <property type="entry name" value="Ig-like_dom"/>
</dbReference>
<feature type="domain" description="Ig-like" evidence="2">
    <location>
        <begin position="244"/>
        <end position="324"/>
    </location>
</feature>
<dbReference type="Ensembl" id="ENSPFOT00000026915.1">
    <property type="protein sequence ID" value="ENSPFOP00000028647.1"/>
    <property type="gene ID" value="ENSPFOG00000008840.2"/>
</dbReference>
<organism evidence="3 4">
    <name type="scientific">Poecilia formosa</name>
    <name type="common">Amazon molly</name>
    <name type="synonym">Limia formosa</name>
    <dbReference type="NCBI Taxonomy" id="48698"/>
    <lineage>
        <taxon>Eukaryota</taxon>
        <taxon>Metazoa</taxon>
        <taxon>Chordata</taxon>
        <taxon>Craniata</taxon>
        <taxon>Vertebrata</taxon>
        <taxon>Euteleostomi</taxon>
        <taxon>Actinopterygii</taxon>
        <taxon>Neopterygii</taxon>
        <taxon>Teleostei</taxon>
        <taxon>Neoteleostei</taxon>
        <taxon>Acanthomorphata</taxon>
        <taxon>Ovalentaria</taxon>
        <taxon>Atherinomorphae</taxon>
        <taxon>Cyprinodontiformes</taxon>
        <taxon>Poeciliidae</taxon>
        <taxon>Poeciliinae</taxon>
        <taxon>Poecilia</taxon>
    </lineage>
</organism>
<reference evidence="4" key="1">
    <citation type="submission" date="2013-10" db="EMBL/GenBank/DDBJ databases">
        <authorList>
            <person name="Schartl M."/>
            <person name="Warren W."/>
        </authorList>
    </citation>
    <scope>NUCLEOTIDE SEQUENCE [LARGE SCALE GENOMIC DNA]</scope>
    <source>
        <strain evidence="4">female</strain>
    </source>
</reference>
<dbReference type="AlphaFoldDB" id="A0A096MB56"/>
<accession>A0A096MB56</accession>
<dbReference type="EMBL" id="AYCK01002863">
    <property type="status" value="NOT_ANNOTATED_CDS"/>
    <property type="molecule type" value="Genomic_DNA"/>
</dbReference>
<dbReference type="EMBL" id="AYCK01002869">
    <property type="status" value="NOT_ANNOTATED_CDS"/>
    <property type="molecule type" value="Genomic_DNA"/>
</dbReference>
<feature type="transmembrane region" description="Helical" evidence="1">
    <location>
        <begin position="339"/>
        <end position="359"/>
    </location>
</feature>
<dbReference type="EMBL" id="AYCK01002870">
    <property type="status" value="NOT_ANNOTATED_CDS"/>
    <property type="molecule type" value="Genomic_DNA"/>
</dbReference>
<dbReference type="EMBL" id="AYCK01002867">
    <property type="status" value="NOT_ANNOTATED_CDS"/>
    <property type="molecule type" value="Genomic_DNA"/>
</dbReference>
<keyword evidence="1" id="KW-1133">Transmembrane helix</keyword>
<dbReference type="InterPro" id="IPR036179">
    <property type="entry name" value="Ig-like_dom_sf"/>
</dbReference>
<proteinExistence type="predicted"/>
<dbReference type="Gene3D" id="2.60.40.10">
    <property type="entry name" value="Immunoglobulins"/>
    <property type="match status" value="3"/>
</dbReference>
<dbReference type="SUPFAM" id="SSF48726">
    <property type="entry name" value="Immunoglobulin"/>
    <property type="match status" value="3"/>
</dbReference>
<dbReference type="InterPro" id="IPR013783">
    <property type="entry name" value="Ig-like_fold"/>
</dbReference>
<reference evidence="3" key="2">
    <citation type="submission" date="2025-08" db="UniProtKB">
        <authorList>
            <consortium name="Ensembl"/>
        </authorList>
    </citation>
    <scope>IDENTIFICATION</scope>
</reference>
<evidence type="ECO:0000313" key="3">
    <source>
        <dbReference type="Ensembl" id="ENSPFOP00000028647.1"/>
    </source>
</evidence>
<dbReference type="PANTHER" id="PTHR46484">
    <property type="entry name" value="SI:CH211-171H4.5-RELATED"/>
    <property type="match status" value="1"/>
</dbReference>
<sequence length="384" mass="42705">LNLLILSNSVCYNRPTQILPLVITTPHNMEALNGSCLQIQCTYDTKYFGYDSSKTIYGIWMKGGVNFVSNPSIVIFNSSGSINKYSLNMTGNLKEKNCTTLFPDIQTSHADKYYFRVENGGYLATACADPLYITVKGKNILILLKSPSINVPSDLKEHQSVTVTCSAFTPCPHSPPELTWTLQQDSLRQTEKNTNGTFTIKIQENITLSDTHDGYNISCSARYPVIGGNKTAETEVTLSVSYAPKDTSASISPSGLVSAGSWVELSCSSRAKPPPRFTWFRISKYGTFNVSVGQVFSFCVTERGEFYCMATNDLGNQRSSVILLSIKEDQVSEFQILNILKILSIVLLCISIIIFECWFRFSKKPKKETNEPIYVNNVMMTEAS</sequence>
<dbReference type="EMBL" id="AYCK01002862">
    <property type="status" value="NOT_ANNOTATED_CDS"/>
    <property type="molecule type" value="Genomic_DNA"/>
</dbReference>